<feature type="transmembrane region" description="Helical" evidence="1">
    <location>
        <begin position="108"/>
        <end position="129"/>
    </location>
</feature>
<proteinExistence type="predicted"/>
<evidence type="ECO:0000313" key="2">
    <source>
        <dbReference type="EMBL" id="MDN3918776.1"/>
    </source>
</evidence>
<dbReference type="EMBL" id="JAUHHC010000001">
    <property type="protein sequence ID" value="MDN3918776.1"/>
    <property type="molecule type" value="Genomic_DNA"/>
</dbReference>
<evidence type="ECO:0000313" key="3">
    <source>
        <dbReference type="Proteomes" id="UP001228044"/>
    </source>
</evidence>
<dbReference type="InterPro" id="IPR006747">
    <property type="entry name" value="DUF599"/>
</dbReference>
<comment type="caution">
    <text evidence="2">The sequence shown here is derived from an EMBL/GenBank/DDBJ whole genome shotgun (WGS) entry which is preliminary data.</text>
</comment>
<keyword evidence="1" id="KW-0472">Membrane</keyword>
<gene>
    <name evidence="2" type="ORF">QWJ38_00670</name>
</gene>
<keyword evidence="3" id="KW-1185">Reference proteome</keyword>
<feature type="transmembrane region" description="Helical" evidence="1">
    <location>
        <begin position="66"/>
        <end position="88"/>
    </location>
</feature>
<keyword evidence="1" id="KW-0812">Transmembrane</keyword>
<name>A0ABT8DK21_9BURK</name>
<protein>
    <submittedName>
        <fullName evidence="2">DUF599 family protein</fullName>
    </submittedName>
</protein>
<feature type="transmembrane region" description="Helical" evidence="1">
    <location>
        <begin position="174"/>
        <end position="201"/>
    </location>
</feature>
<accession>A0ABT8DK21</accession>
<dbReference type="Pfam" id="PF04654">
    <property type="entry name" value="DUF599"/>
    <property type="match status" value="1"/>
</dbReference>
<sequence>MNAFAEVWTFPLASMAIIALYLLQLAWRPERRARHIHADLRAAWFDEISAQPGTEVLAVQTLRNSVMTATLIASSAALALMAAISQAAPSLHEAFGAGVPGPRATPRIVLELTLMALLCATVLLNMLAVRNYTHAGFVLGMPVNAPARQRWAGAGRLHLRSAGLLYGWGLRCMLLVAPILVSLVHAGAGTVSALLLTGALWRLEGSGAVSQ</sequence>
<organism evidence="2 3">
    <name type="scientific">Roseateles violae</name>
    <dbReference type="NCBI Taxonomy" id="3058042"/>
    <lineage>
        <taxon>Bacteria</taxon>
        <taxon>Pseudomonadati</taxon>
        <taxon>Pseudomonadota</taxon>
        <taxon>Betaproteobacteria</taxon>
        <taxon>Burkholderiales</taxon>
        <taxon>Sphaerotilaceae</taxon>
        <taxon>Roseateles</taxon>
    </lineage>
</organism>
<reference evidence="2 3" key="1">
    <citation type="submission" date="2023-06" db="EMBL/GenBank/DDBJ databases">
        <title>Pelomonas sp. PFR6 16S ribosomal RNA gene Genome sequencing and assembly.</title>
        <authorList>
            <person name="Woo H."/>
        </authorList>
    </citation>
    <scope>NUCLEOTIDE SEQUENCE [LARGE SCALE GENOMIC DNA]</scope>
    <source>
        <strain evidence="2 3">PFR6</strain>
    </source>
</reference>
<keyword evidence="1" id="KW-1133">Transmembrane helix</keyword>
<dbReference type="Proteomes" id="UP001228044">
    <property type="component" value="Unassembled WGS sequence"/>
</dbReference>
<feature type="transmembrane region" description="Helical" evidence="1">
    <location>
        <begin position="6"/>
        <end position="27"/>
    </location>
</feature>
<dbReference type="RefSeq" id="WP_290357105.1">
    <property type="nucleotide sequence ID" value="NZ_JAUHHC010000001.1"/>
</dbReference>
<evidence type="ECO:0000256" key="1">
    <source>
        <dbReference type="SAM" id="Phobius"/>
    </source>
</evidence>